<proteinExistence type="predicted"/>
<feature type="transmembrane region" description="Helical" evidence="1">
    <location>
        <begin position="120"/>
        <end position="144"/>
    </location>
</feature>
<feature type="transmembrane region" description="Helical" evidence="1">
    <location>
        <begin position="517"/>
        <end position="536"/>
    </location>
</feature>
<dbReference type="InterPro" id="IPR001036">
    <property type="entry name" value="Acrflvin-R"/>
</dbReference>
<reference evidence="2 3" key="1">
    <citation type="submission" date="2022-10" db="EMBL/GenBank/DDBJ databases">
        <title>Comparative genomic analysis of Cohnella hashimotonis sp. nov., isolated from the International Space Station.</title>
        <authorList>
            <person name="Simpson A."/>
            <person name="Venkateswaran K."/>
        </authorList>
    </citation>
    <scope>NUCLEOTIDE SEQUENCE [LARGE SCALE GENOMIC DNA]</scope>
    <source>
        <strain evidence="2 3">DSM 18997</strain>
    </source>
</reference>
<dbReference type="Gene3D" id="3.30.70.1430">
    <property type="entry name" value="Multidrug efflux transporter AcrB pore domain"/>
    <property type="match status" value="1"/>
</dbReference>
<organism evidence="2 3">
    <name type="scientific">Cohnella ginsengisoli</name>
    <dbReference type="NCBI Taxonomy" id="425004"/>
    <lineage>
        <taxon>Bacteria</taxon>
        <taxon>Bacillati</taxon>
        <taxon>Bacillota</taxon>
        <taxon>Bacilli</taxon>
        <taxon>Bacillales</taxon>
        <taxon>Paenibacillaceae</taxon>
        <taxon>Cohnella</taxon>
    </lineage>
</organism>
<keyword evidence="1" id="KW-1133">Transmembrane helix</keyword>
<feature type="transmembrane region" description="Helical" evidence="1">
    <location>
        <begin position="81"/>
        <end position="108"/>
    </location>
</feature>
<protein>
    <submittedName>
        <fullName evidence="2">Efflux RND transporter permease subunit</fullName>
    </submittedName>
</protein>
<evidence type="ECO:0000256" key="1">
    <source>
        <dbReference type="SAM" id="Phobius"/>
    </source>
</evidence>
<dbReference type="GO" id="GO:0005886">
    <property type="term" value="C:plasma membrane"/>
    <property type="evidence" value="ECO:0007669"/>
    <property type="project" value="TreeGrafter"/>
</dbReference>
<dbReference type="PANTHER" id="PTHR32063:SF0">
    <property type="entry name" value="SWARMING MOTILITY PROTEIN SWRC"/>
    <property type="match status" value="1"/>
</dbReference>
<dbReference type="RefSeq" id="WP_277567536.1">
    <property type="nucleotide sequence ID" value="NZ_JAPDHZ010000004.1"/>
</dbReference>
<accession>A0A9X4KKY7</accession>
<gene>
    <name evidence="2" type="ORF">OMP38_25545</name>
</gene>
<keyword evidence="3" id="KW-1185">Reference proteome</keyword>
<comment type="caution">
    <text evidence="2">The sequence shown here is derived from an EMBL/GenBank/DDBJ whole genome shotgun (WGS) entry which is preliminary data.</text>
</comment>
<dbReference type="AlphaFoldDB" id="A0A9X4KKY7"/>
<keyword evidence="1" id="KW-0812">Transmembrane</keyword>
<dbReference type="SUPFAM" id="SSF82866">
    <property type="entry name" value="Multidrug efflux transporter AcrB transmembrane domain"/>
    <property type="match status" value="2"/>
</dbReference>
<dbReference type="Gene3D" id="3.30.2090.10">
    <property type="entry name" value="Multidrug efflux transporter AcrB TolC docking domain, DN and DC subdomains"/>
    <property type="match status" value="1"/>
</dbReference>
<feature type="transmembrane region" description="Helical" evidence="1">
    <location>
        <begin position="569"/>
        <end position="590"/>
    </location>
</feature>
<dbReference type="Proteomes" id="UP001153387">
    <property type="component" value="Unassembled WGS sequence"/>
</dbReference>
<dbReference type="PANTHER" id="PTHR32063">
    <property type="match status" value="1"/>
</dbReference>
<evidence type="ECO:0000313" key="2">
    <source>
        <dbReference type="EMBL" id="MDG0793810.1"/>
    </source>
</evidence>
<feature type="transmembrane region" description="Helical" evidence="1">
    <location>
        <begin position="543"/>
        <end position="563"/>
    </location>
</feature>
<dbReference type="Pfam" id="PF00873">
    <property type="entry name" value="ACR_tran"/>
    <property type="match status" value="1"/>
</dbReference>
<name>A0A9X4KKY7_9BACL</name>
<feature type="transmembrane region" description="Helical" evidence="1">
    <location>
        <begin position="37"/>
        <end position="60"/>
    </location>
</feature>
<evidence type="ECO:0000313" key="3">
    <source>
        <dbReference type="Proteomes" id="UP001153387"/>
    </source>
</evidence>
<dbReference type="Gene3D" id="1.20.1640.10">
    <property type="entry name" value="Multidrug efflux transporter AcrB transmembrane domain"/>
    <property type="match status" value="2"/>
</dbReference>
<dbReference type="InterPro" id="IPR027463">
    <property type="entry name" value="AcrB_DN_DC_subdom"/>
</dbReference>
<dbReference type="PRINTS" id="PR00702">
    <property type="entry name" value="ACRIFLAVINRP"/>
</dbReference>
<keyword evidence="1" id="KW-0472">Membrane</keyword>
<dbReference type="Gene3D" id="3.30.70.1440">
    <property type="entry name" value="Multidrug efflux transporter AcrB pore domain"/>
    <property type="match status" value="1"/>
</dbReference>
<dbReference type="GO" id="GO:0042910">
    <property type="term" value="F:xenobiotic transmembrane transporter activity"/>
    <property type="evidence" value="ECO:0007669"/>
    <property type="project" value="TreeGrafter"/>
</dbReference>
<sequence length="691" mass="72650">MLCVLFFFRNVRSTLVIAVSLPISLLATTAILRSMGITLNILTVSGLIVAMGRIVDDAIVILDNMYRKTQEHKGRPALQSLASAVVEMLPAIFASTATTVAVYIPIAFVGGIVGASYSGFAWSVVIAIAVSFFVAMLVLPALAFMGGKGIEAKSVSLEPLMKPVILGAMKRKKTVVGITLALLVLAAAGGSQLPFSLLPSATTGQVAVKVELPKGSTLPQVDAEVQKVESVLSQDSNVASYAAKLGSTGTPEADDVFDQGGGFIQQPNVANLSLALHDKRHLNAYIQSLQHTLDPVAGSAVITVSNQNIAGDDAQMKITLTGGDQRTLDQAAQTIREKLAAIDGLSVDGKADLSNGAVKYAIALNAAQIEKYGVNADDINQVVGRYRSKGKDFTVPSSKGAIPVDVYLDPIATGASKGSESTADVLKALAAETFAGKDGNPVRLDQLATIKTDTGPSTIQALDGKPFAVVTTEIVGSPMSKIAKEVNKTLAHTDLPQGVIYSMNGISTQVNQMIEEMIIAVSVSILLVLLIVSFVFKGLKAPLAVLVSIPLALSGVVLALYLIHGEWNLPALVGVLMLTGIVVTNGIVLIDKIERNRKEGMAVRDAVLNGSLSRIRPILMTAGTTVLTLIPLAVTQSGDAVVSQTLGIVVIGGDDHLHLEQSSGHSDLVRMDAGQKKRIRLFKRKRPLIKI</sequence>
<dbReference type="EMBL" id="JAPDHZ010000004">
    <property type="protein sequence ID" value="MDG0793810.1"/>
    <property type="molecule type" value="Genomic_DNA"/>
</dbReference>
<feature type="transmembrane region" description="Helical" evidence="1">
    <location>
        <begin position="12"/>
        <end position="31"/>
    </location>
</feature>
<feature type="transmembrane region" description="Helical" evidence="1">
    <location>
        <begin position="175"/>
        <end position="195"/>
    </location>
</feature>